<keyword evidence="4" id="KW-1185">Reference proteome</keyword>
<reference evidence="3 4" key="1">
    <citation type="journal article" date="2023" name="Plants (Basel)">
        <title>Bridging the Gap: Combining Genomics and Transcriptomics Approaches to Understand Stylosanthes scabra, an Orphan Legume from the Brazilian Caatinga.</title>
        <authorList>
            <person name="Ferreira-Neto J.R.C."/>
            <person name="da Silva M.D."/>
            <person name="Binneck E."/>
            <person name="de Melo N.F."/>
            <person name="da Silva R.H."/>
            <person name="de Melo A.L.T.M."/>
            <person name="Pandolfi V."/>
            <person name="Bustamante F.O."/>
            <person name="Brasileiro-Vidal A.C."/>
            <person name="Benko-Iseppon A.M."/>
        </authorList>
    </citation>
    <scope>NUCLEOTIDE SEQUENCE [LARGE SCALE GENOMIC DNA]</scope>
    <source>
        <tissue evidence="3">Leaves</tissue>
    </source>
</reference>
<proteinExistence type="predicted"/>
<evidence type="ECO:0000256" key="2">
    <source>
        <dbReference type="SAM" id="MobiDB-lite"/>
    </source>
</evidence>
<feature type="coiled-coil region" evidence="1">
    <location>
        <begin position="119"/>
        <end position="146"/>
    </location>
</feature>
<evidence type="ECO:0000313" key="3">
    <source>
        <dbReference type="EMBL" id="MED6192151.1"/>
    </source>
</evidence>
<keyword evidence="1" id="KW-0175">Coiled coil</keyword>
<name>A0ABU6X1X3_9FABA</name>
<feature type="region of interest" description="Disordered" evidence="2">
    <location>
        <begin position="74"/>
        <end position="100"/>
    </location>
</feature>
<dbReference type="EMBL" id="JASCZI010211464">
    <property type="protein sequence ID" value="MED6192151.1"/>
    <property type="molecule type" value="Genomic_DNA"/>
</dbReference>
<organism evidence="3 4">
    <name type="scientific">Stylosanthes scabra</name>
    <dbReference type="NCBI Taxonomy" id="79078"/>
    <lineage>
        <taxon>Eukaryota</taxon>
        <taxon>Viridiplantae</taxon>
        <taxon>Streptophyta</taxon>
        <taxon>Embryophyta</taxon>
        <taxon>Tracheophyta</taxon>
        <taxon>Spermatophyta</taxon>
        <taxon>Magnoliopsida</taxon>
        <taxon>eudicotyledons</taxon>
        <taxon>Gunneridae</taxon>
        <taxon>Pentapetalae</taxon>
        <taxon>rosids</taxon>
        <taxon>fabids</taxon>
        <taxon>Fabales</taxon>
        <taxon>Fabaceae</taxon>
        <taxon>Papilionoideae</taxon>
        <taxon>50 kb inversion clade</taxon>
        <taxon>dalbergioids sensu lato</taxon>
        <taxon>Dalbergieae</taxon>
        <taxon>Pterocarpus clade</taxon>
        <taxon>Stylosanthes</taxon>
    </lineage>
</organism>
<gene>
    <name evidence="3" type="ORF">PIB30_007326</name>
</gene>
<dbReference type="Proteomes" id="UP001341840">
    <property type="component" value="Unassembled WGS sequence"/>
</dbReference>
<evidence type="ECO:0000313" key="4">
    <source>
        <dbReference type="Proteomes" id="UP001341840"/>
    </source>
</evidence>
<accession>A0ABU6X1X3</accession>
<protein>
    <submittedName>
        <fullName evidence="3">Uncharacterized protein</fullName>
    </submittedName>
</protein>
<evidence type="ECO:0000256" key="1">
    <source>
        <dbReference type="SAM" id="Coils"/>
    </source>
</evidence>
<comment type="caution">
    <text evidence="3">The sequence shown here is derived from an EMBL/GenBank/DDBJ whole genome shotgun (WGS) entry which is preliminary data.</text>
</comment>
<sequence length="217" mass="24318">MCSKGLAATIAIITSMCSLVSFKRKKEDTTLSTSAPLETLDPTSTITQDLNDPCSAETKDCKIAVEEQEEIKELPLPPALQQPKDSSTLPSNNNFKRATSERKTAFSLSIKVKRTLSVAKNWEHKLEEKREREREKEKEKGNIKGKLPEDSIWMKTIILGEKCKTEEVDDPIIYEGKGKRIAAYHPRNRSTMGSSLDLVDTDALCIPHPKTQEETQA</sequence>
<dbReference type="PANTHER" id="PTHR36801:SF3">
    <property type="entry name" value="OS06G0150300 PROTEIN"/>
    <property type="match status" value="1"/>
</dbReference>
<dbReference type="PANTHER" id="PTHR36801">
    <property type="entry name" value="OS06G0150200 PROTEIN"/>
    <property type="match status" value="1"/>
</dbReference>
<feature type="compositionally biased region" description="Polar residues" evidence="2">
    <location>
        <begin position="83"/>
        <end position="97"/>
    </location>
</feature>